<feature type="region of interest" description="Disordered" evidence="1">
    <location>
        <begin position="312"/>
        <end position="335"/>
    </location>
</feature>
<evidence type="ECO:0000313" key="4">
    <source>
        <dbReference type="EMBL" id="KAK3893606.1"/>
    </source>
</evidence>
<comment type="caution">
    <text evidence="4">The sequence shown here is derived from an EMBL/GenBank/DDBJ whole genome shotgun (WGS) entry which is preliminary data.</text>
</comment>
<proteinExistence type="predicted"/>
<keyword evidence="5" id="KW-1185">Reference proteome</keyword>
<feature type="chain" id="PRO_5042442830" evidence="2">
    <location>
        <begin position="30"/>
        <end position="335"/>
    </location>
</feature>
<sequence>MSRVRVLCYLLWVISVSVLLLLRPLPVEGGELNRWHRVLVSYDRITGASNSQQQSLLMPVAVSPGLYCSRICSSLAWCNLWCPNPSTNPTQCILSNIIIMPTYQETNMADALTCHTIQNKDHATNAIITDAGVNPDRPERAKENLVDGIFTYKMSENFASRDTLDFMWFVLDFSQIVTFSHVVFYVQDNSIANRVFRDVQVRVGNTPVTPPSGFASYDLFGVFPGAASPGQVITLQSQKPVSARFVSVQMMRTPSCASPTLYYSNTCTHLAWYNLWCANPSIPPIPPIHCILSNIIVMPTYKETNLDDALTCHTRRPKDQDTKTSRTKTLPRQTK</sequence>
<dbReference type="AlphaFoldDB" id="A0AAE1GKN8"/>
<protein>
    <submittedName>
        <fullName evidence="4">Uncharacterized protein</fullName>
    </submittedName>
</protein>
<dbReference type="Gene3D" id="2.60.120.260">
    <property type="entry name" value="Galactose-binding domain-like"/>
    <property type="match status" value="1"/>
</dbReference>
<dbReference type="EMBL" id="JAWQEG010000196">
    <property type="protein sequence ID" value="KAK3893606.1"/>
    <property type="molecule type" value="Genomic_DNA"/>
</dbReference>
<dbReference type="EMBL" id="JAWQEG010000196">
    <property type="protein sequence ID" value="KAK3893605.1"/>
    <property type="molecule type" value="Genomic_DNA"/>
</dbReference>
<gene>
    <name evidence="3" type="ORF">Pcinc_002579</name>
    <name evidence="4" type="ORF">Pcinc_002580</name>
</gene>
<dbReference type="Proteomes" id="UP001286313">
    <property type="component" value="Unassembled WGS sequence"/>
</dbReference>
<evidence type="ECO:0000313" key="3">
    <source>
        <dbReference type="EMBL" id="KAK3893605.1"/>
    </source>
</evidence>
<evidence type="ECO:0000256" key="2">
    <source>
        <dbReference type="SAM" id="SignalP"/>
    </source>
</evidence>
<dbReference type="SUPFAM" id="SSF49785">
    <property type="entry name" value="Galactose-binding domain-like"/>
    <property type="match status" value="1"/>
</dbReference>
<reference evidence="4" key="1">
    <citation type="submission" date="2023-10" db="EMBL/GenBank/DDBJ databases">
        <title>Genome assemblies of two species of porcelain crab, Petrolisthes cinctipes and Petrolisthes manimaculis (Anomura: Porcellanidae).</title>
        <authorList>
            <person name="Angst P."/>
        </authorList>
    </citation>
    <scope>NUCLEOTIDE SEQUENCE</scope>
    <source>
        <strain evidence="4">PB745_01</strain>
        <tissue evidence="4">Gill</tissue>
    </source>
</reference>
<evidence type="ECO:0000256" key="1">
    <source>
        <dbReference type="SAM" id="MobiDB-lite"/>
    </source>
</evidence>
<name>A0AAE1GKN8_PETCI</name>
<organism evidence="4 5">
    <name type="scientific">Petrolisthes cinctipes</name>
    <name type="common">Flat porcelain crab</name>
    <dbReference type="NCBI Taxonomy" id="88211"/>
    <lineage>
        <taxon>Eukaryota</taxon>
        <taxon>Metazoa</taxon>
        <taxon>Ecdysozoa</taxon>
        <taxon>Arthropoda</taxon>
        <taxon>Crustacea</taxon>
        <taxon>Multicrustacea</taxon>
        <taxon>Malacostraca</taxon>
        <taxon>Eumalacostraca</taxon>
        <taxon>Eucarida</taxon>
        <taxon>Decapoda</taxon>
        <taxon>Pleocyemata</taxon>
        <taxon>Anomura</taxon>
        <taxon>Galatheoidea</taxon>
        <taxon>Porcellanidae</taxon>
        <taxon>Petrolisthes</taxon>
    </lineage>
</organism>
<feature type="signal peptide" evidence="2">
    <location>
        <begin position="1"/>
        <end position="29"/>
    </location>
</feature>
<keyword evidence="2" id="KW-0732">Signal</keyword>
<accession>A0AAE1GKN8</accession>
<dbReference type="InterPro" id="IPR008979">
    <property type="entry name" value="Galactose-bd-like_sf"/>
</dbReference>
<evidence type="ECO:0000313" key="5">
    <source>
        <dbReference type="Proteomes" id="UP001286313"/>
    </source>
</evidence>